<dbReference type="Pfam" id="PF07927">
    <property type="entry name" value="HicA_toxin"/>
    <property type="match status" value="1"/>
</dbReference>
<dbReference type="AlphaFoldDB" id="A0A4P7BTZ3"/>
<keyword evidence="5" id="KW-0378">Hydrolase</keyword>
<evidence type="ECO:0000256" key="7">
    <source>
        <dbReference type="ARBA" id="ARBA00023016"/>
    </source>
</evidence>
<dbReference type="Proteomes" id="UP000294325">
    <property type="component" value="Chromosome"/>
</dbReference>
<gene>
    <name evidence="8" type="ORF">E3U44_01705</name>
</gene>
<name>A0A4P7BTZ3_9GAMM</name>
<proteinExistence type="inferred from homology"/>
<dbReference type="EMBL" id="CP038033">
    <property type="protein sequence ID" value="QBQ53363.1"/>
    <property type="molecule type" value="Genomic_DNA"/>
</dbReference>
<reference evidence="8 9" key="1">
    <citation type="submission" date="2019-03" db="EMBL/GenBank/DDBJ databases">
        <title>The genome sequence of Nitrosococcus wardiae strain D1FHST reveals the archetypal metabolic capacity of ammonia-oxidizing Gammaproteobacteria.</title>
        <authorList>
            <person name="Wang L."/>
            <person name="Lim C.K."/>
            <person name="Hanson T.E."/>
            <person name="Dang H."/>
            <person name="Klotz M.G."/>
        </authorList>
    </citation>
    <scope>NUCLEOTIDE SEQUENCE [LARGE SCALE GENOMIC DNA]</scope>
    <source>
        <strain evidence="8 9">D1FHS</strain>
    </source>
</reference>
<dbReference type="GO" id="GO:0004519">
    <property type="term" value="F:endonuclease activity"/>
    <property type="evidence" value="ECO:0007669"/>
    <property type="project" value="UniProtKB-KW"/>
</dbReference>
<protein>
    <submittedName>
        <fullName evidence="8">Type II toxin-antitoxin system HicA family toxin</fullName>
    </submittedName>
</protein>
<dbReference type="SUPFAM" id="SSF54786">
    <property type="entry name" value="YcfA/nrd intein domain"/>
    <property type="match status" value="1"/>
</dbReference>
<sequence length="72" mass="8000">MAKLRVLSGVEVCRILADHGFVEARRRGSHMVMQKVEGEGSVTVPVPDHKELRTGTLMSIIRQSGLPRSIFE</sequence>
<keyword evidence="7" id="KW-0346">Stress response</keyword>
<accession>A0A4P7BTZ3</accession>
<dbReference type="InterPro" id="IPR012933">
    <property type="entry name" value="HicA_mRNA_interferase"/>
</dbReference>
<keyword evidence="9" id="KW-1185">Reference proteome</keyword>
<keyword evidence="2" id="KW-1277">Toxin-antitoxin system</keyword>
<evidence type="ECO:0000313" key="9">
    <source>
        <dbReference type="Proteomes" id="UP000294325"/>
    </source>
</evidence>
<organism evidence="8 9">
    <name type="scientific">Nitrosococcus wardiae</name>
    <dbReference type="NCBI Taxonomy" id="1814290"/>
    <lineage>
        <taxon>Bacteria</taxon>
        <taxon>Pseudomonadati</taxon>
        <taxon>Pseudomonadota</taxon>
        <taxon>Gammaproteobacteria</taxon>
        <taxon>Chromatiales</taxon>
        <taxon>Chromatiaceae</taxon>
        <taxon>Nitrosococcus</taxon>
    </lineage>
</organism>
<evidence type="ECO:0000256" key="1">
    <source>
        <dbReference type="ARBA" id="ARBA00006620"/>
    </source>
</evidence>
<evidence type="ECO:0000256" key="2">
    <source>
        <dbReference type="ARBA" id="ARBA00022649"/>
    </source>
</evidence>
<evidence type="ECO:0000256" key="6">
    <source>
        <dbReference type="ARBA" id="ARBA00022884"/>
    </source>
</evidence>
<dbReference type="InterPro" id="IPR038570">
    <property type="entry name" value="HicA_sf"/>
</dbReference>
<keyword evidence="4" id="KW-0255">Endonuclease</keyword>
<dbReference type="OrthoDB" id="9811409at2"/>
<comment type="similarity">
    <text evidence="1">Belongs to the HicA mRNA interferase family.</text>
</comment>
<dbReference type="GO" id="GO:0016787">
    <property type="term" value="F:hydrolase activity"/>
    <property type="evidence" value="ECO:0007669"/>
    <property type="project" value="UniProtKB-KW"/>
</dbReference>
<dbReference type="GO" id="GO:0003729">
    <property type="term" value="F:mRNA binding"/>
    <property type="evidence" value="ECO:0007669"/>
    <property type="project" value="InterPro"/>
</dbReference>
<dbReference type="KEGG" id="nwr:E3U44_01705"/>
<keyword evidence="6" id="KW-0694">RNA-binding</keyword>
<dbReference type="Gene3D" id="3.30.920.30">
    <property type="entry name" value="Hypothetical protein"/>
    <property type="match status" value="1"/>
</dbReference>
<evidence type="ECO:0000256" key="4">
    <source>
        <dbReference type="ARBA" id="ARBA00022759"/>
    </source>
</evidence>
<dbReference type="RefSeq" id="WP_134356378.1">
    <property type="nucleotide sequence ID" value="NZ_CP038033.1"/>
</dbReference>
<keyword evidence="3" id="KW-0540">Nuclease</keyword>
<evidence type="ECO:0000256" key="3">
    <source>
        <dbReference type="ARBA" id="ARBA00022722"/>
    </source>
</evidence>
<evidence type="ECO:0000256" key="5">
    <source>
        <dbReference type="ARBA" id="ARBA00022801"/>
    </source>
</evidence>
<evidence type="ECO:0000313" key="8">
    <source>
        <dbReference type="EMBL" id="QBQ53363.1"/>
    </source>
</evidence>